<evidence type="ECO:0000313" key="1">
    <source>
        <dbReference type="EMBL" id="MBJ7880433.1"/>
    </source>
</evidence>
<sequence length="142" mass="15504">MGMAVGGIIGGAQGLKYAKTNGLDPFSGKLIPKEGSTVVRHHTSPQAMASIKNSQEITPSRDSGYGFKGTDFEGSPNFNGNQNFDNYQNGAFIEMRLSNDILIPYQSPHPAYSNYFRVNSGGGNFVINPGNQAQYYINLKFW</sequence>
<comment type="caution">
    <text evidence="1">The sequence shown here is derived from an EMBL/GenBank/DDBJ whole genome shotgun (WGS) entry which is preliminary data.</text>
</comment>
<organism evidence="1 2">
    <name type="scientific">Gelidibacter salicanalis</name>
    <dbReference type="NCBI Taxonomy" id="291193"/>
    <lineage>
        <taxon>Bacteria</taxon>
        <taxon>Pseudomonadati</taxon>
        <taxon>Bacteroidota</taxon>
        <taxon>Flavobacteriia</taxon>
        <taxon>Flavobacteriales</taxon>
        <taxon>Flavobacteriaceae</taxon>
        <taxon>Gelidibacter</taxon>
    </lineage>
</organism>
<dbReference type="RefSeq" id="WP_199598269.1">
    <property type="nucleotide sequence ID" value="NZ_JAEHJZ010000012.1"/>
</dbReference>
<keyword evidence="2" id="KW-1185">Reference proteome</keyword>
<dbReference type="Proteomes" id="UP000662373">
    <property type="component" value="Unassembled WGS sequence"/>
</dbReference>
<accession>A0A934KUH1</accession>
<evidence type="ECO:0000313" key="2">
    <source>
        <dbReference type="Proteomes" id="UP000662373"/>
    </source>
</evidence>
<reference evidence="1 2" key="1">
    <citation type="submission" date="2020-09" db="EMBL/GenBank/DDBJ databases">
        <title>Draft genome of Gelidibacter salicanalis PAMC21136.</title>
        <authorList>
            <person name="Park H."/>
        </authorList>
    </citation>
    <scope>NUCLEOTIDE SEQUENCE [LARGE SCALE GENOMIC DNA]</scope>
    <source>
        <strain evidence="1 2">PAMC21136</strain>
    </source>
</reference>
<name>A0A934KUH1_9FLAO</name>
<protein>
    <submittedName>
        <fullName evidence="1">Uncharacterized protein</fullName>
    </submittedName>
</protein>
<dbReference type="AlphaFoldDB" id="A0A934KUH1"/>
<dbReference type="EMBL" id="JAEHJZ010000012">
    <property type="protein sequence ID" value="MBJ7880433.1"/>
    <property type="molecule type" value="Genomic_DNA"/>
</dbReference>
<gene>
    <name evidence="1" type="ORF">JEM65_07175</name>
</gene>
<proteinExistence type="predicted"/>